<evidence type="ECO:0000313" key="19">
    <source>
        <dbReference type="Proteomes" id="UP000285860"/>
    </source>
</evidence>
<dbReference type="Gene3D" id="3.20.20.80">
    <property type="entry name" value="Glycosidases"/>
    <property type="match status" value="1"/>
</dbReference>
<dbReference type="VEuPathDB" id="FungiDB:FOC4_g10001846"/>
<dbReference type="PANTHER" id="PTHR11177:SF333">
    <property type="entry name" value="CHITINASE"/>
    <property type="match status" value="1"/>
</dbReference>
<evidence type="ECO:0000256" key="8">
    <source>
        <dbReference type="ARBA" id="ARBA00023024"/>
    </source>
</evidence>
<dbReference type="InterPro" id="IPR017853">
    <property type="entry name" value="GH"/>
</dbReference>
<dbReference type="SUPFAM" id="SSF51445">
    <property type="entry name" value="(Trans)glycosidases"/>
    <property type="match status" value="1"/>
</dbReference>
<evidence type="ECO:0000256" key="7">
    <source>
        <dbReference type="ARBA" id="ARBA00022801"/>
    </source>
</evidence>
<evidence type="ECO:0000256" key="4">
    <source>
        <dbReference type="ARBA" id="ARBA00012729"/>
    </source>
</evidence>
<dbReference type="SUPFAM" id="SSF54556">
    <property type="entry name" value="Chitinase insertion domain"/>
    <property type="match status" value="1"/>
</dbReference>
<evidence type="ECO:0000256" key="5">
    <source>
        <dbReference type="ARBA" id="ARBA00022525"/>
    </source>
</evidence>
<evidence type="ECO:0000256" key="6">
    <source>
        <dbReference type="ARBA" id="ARBA00022669"/>
    </source>
</evidence>
<dbReference type="VEuPathDB" id="FungiDB:HZS61_005545"/>
<dbReference type="VEuPathDB" id="FungiDB:FOXG_22639"/>
<dbReference type="InterPro" id="IPR001579">
    <property type="entry name" value="Glyco_hydro_18_chit_AS"/>
</dbReference>
<dbReference type="VEuPathDB" id="FungiDB:FOZG_16700"/>
<keyword evidence="12" id="KW-1015">Disulfide bond</keyword>
<dbReference type="GO" id="GO:0008061">
    <property type="term" value="F:chitin binding"/>
    <property type="evidence" value="ECO:0007669"/>
    <property type="project" value="UniProtKB-UniRule"/>
</dbReference>
<comment type="caution">
    <text evidence="12">Lacks conserved residue(s) required for the propagation of feature annotation.</text>
</comment>
<keyword evidence="15" id="KW-0732">Signal</keyword>
<dbReference type="VEuPathDB" id="FungiDB:FOMG_13313"/>
<dbReference type="PROSITE" id="PS00026">
    <property type="entry name" value="CHIT_BIND_I_1"/>
    <property type="match status" value="1"/>
</dbReference>
<evidence type="ECO:0000256" key="11">
    <source>
        <dbReference type="ARBA" id="ARBA00023326"/>
    </source>
</evidence>
<comment type="catalytic activity">
    <reaction evidence="1">
        <text>Random endo-hydrolysis of N-acetyl-beta-D-glucosaminide (1-&gt;4)-beta-linkages in chitin and chitodextrins.</text>
        <dbReference type="EC" id="3.2.1.14"/>
    </reaction>
</comment>
<dbReference type="PROSITE" id="PS51910">
    <property type="entry name" value="GH18_2"/>
    <property type="match status" value="1"/>
</dbReference>
<dbReference type="Gene3D" id="3.30.60.10">
    <property type="entry name" value="Endochitinase-like"/>
    <property type="match status" value="1"/>
</dbReference>
<dbReference type="CDD" id="cd00035">
    <property type="entry name" value="ChtBD1"/>
    <property type="match status" value="1"/>
</dbReference>
<dbReference type="Pfam" id="PF00704">
    <property type="entry name" value="Glyco_hydro_18"/>
    <property type="match status" value="1"/>
</dbReference>
<dbReference type="SUPFAM" id="SSF57016">
    <property type="entry name" value="Plant lectins/antimicrobial peptides"/>
    <property type="match status" value="1"/>
</dbReference>
<dbReference type="PANTHER" id="PTHR11177">
    <property type="entry name" value="CHITINASE"/>
    <property type="match status" value="1"/>
</dbReference>
<protein>
    <recommendedName>
        <fullName evidence="4">chitinase</fullName>
        <ecNumber evidence="4">3.2.1.14</ecNumber>
    </recommendedName>
</protein>
<feature type="disulfide bond" evidence="12">
    <location>
        <begin position="79"/>
        <end position="91"/>
    </location>
</feature>
<feature type="chain" id="PRO_5019010679" description="chitinase" evidence="15">
    <location>
        <begin position="22"/>
        <end position="1285"/>
    </location>
</feature>
<evidence type="ECO:0000256" key="10">
    <source>
        <dbReference type="ARBA" id="ARBA00023295"/>
    </source>
</evidence>
<comment type="similarity">
    <text evidence="3">Belongs to the glycosyl hydrolase 18 family. Chitinase class V subfamily.</text>
</comment>
<keyword evidence="6 12" id="KW-0147">Chitin-binding</keyword>
<feature type="compositionally biased region" description="Acidic residues" evidence="14">
    <location>
        <begin position="1276"/>
        <end position="1285"/>
    </location>
</feature>
<evidence type="ECO:0000256" key="15">
    <source>
        <dbReference type="SAM" id="SignalP"/>
    </source>
</evidence>
<sequence length="1285" mass="143589">MRMRTWLFGLLLLCLCVAVAAQDDTTCSATKRCKNGCCNKSGNCGFGPDYCGTNCRSDCDRKSECNPGFGSKWAENDKCPLNVCCSKHGYCGTTKDFCGSKKVKKPSCSKTGDVSRVIGYFEGWAKARPCEAFSPEQIPIGLYTHINFAFATIDPKTFEIKPDKESDIRMYKRLTELKRLDPELKVYIAVGGWTFNDPGPTASTFSDLAASLPRQRVFMKSLVSFMSTYGFDGLDLDWEYPVDKDRGGRAVDFANFPKFMERLKSMMDAADKGLSITLPASYWYLRQFDIKKLEKTVDFFNIMSYDLHGAWDQGKNYTQPFLNAHSNLTEIDLALDLLWRNNIQSDKVVLGMGFYGRAFSVQTGTCTKPGCLFKAAGKAGDCSREKGILLNSEIVTTIKKYNIKPEFYKEEAVKVAKWGNQWVSYDDEDTFKLKTDYAKSRCLGGVMVWAISHDTKEARFNKALALSLNREVTSGDFDENEKAYDIKKIPNEQCRWTNCKEGCRKGWVAVPRSDSGARKNEIMFDETGCGGDGGHTFCCPAGSSKMPTCGWYGHNNGRCPARSECPSDMTEIASNEIYCKKKGSKKQNFQTACCKTDVVGTKVYGTCEWGQYPKCDAQEGCPNPLGNKKMGSLLAYSASGSGGGNCDDAKNELGLNVPGVQYRKFCCNDSDKNLRFTDCKKFRDVGPVPDIMPSGFCRSGCPPDRIQVAIDTQVDTCAIAKVGGMAHCCKTDYAEIVDWENPQLDAFENDLQAWVRDPTCPNKDELLKRSSLLDSVASNSSVSQGLIPREKDVRHPMDIQTTLARLIAGTLSVEMYDALSVRWNDAVRDRYPSFLLPTLRRARKSIPEWQNEDPEFMSAFVVCDPQGAAARIAAVQGLNSDGSKVVLNCSVSTCDINGNCGDRIPEVFRVRRGLQSARGAHMVAHQLHSLHARQISAPTATKAQVFDDNNDLIVEWEYEIPAHDPPSRIDRNNDATYMAATFVNEADCTDSLVWSRTYYIGMPMMQTEHPFDKSILKKFMLDAVVGRLRSGATSRFAPIPLRFFEDIIRLGEDYGGFPPITGNPRFRSQNVWNRLFEILGSQTNILNFVIAHADINEVKGRVMNAVEIIDLGDIDDKLEQDPKWVFRMIRGALALPDYMKMENVDRDSPSQGANTKKKLNTIINDIVRQLIHAEKLYASHYQDDEFSIAQFFVEWLKDYYGVAERKAAVWIPEALDSVEAFFTGDNSETAKEGRRVVLAARKSLKESKFKIVVNWDIPLLQNDSDGENDGSNSGNDDSDEEMGGM</sequence>
<gene>
    <name evidence="18" type="ORF">BFJ68_g14614</name>
</gene>
<dbReference type="GO" id="GO:0005576">
    <property type="term" value="C:extracellular region"/>
    <property type="evidence" value="ECO:0007669"/>
    <property type="project" value="UniProtKB-SubCell"/>
</dbReference>
<name>A0A420PTI8_FUSOX</name>
<feature type="disulfide bond" evidence="12">
    <location>
        <begin position="84"/>
        <end position="98"/>
    </location>
</feature>
<dbReference type="EMBL" id="MRCY01000127">
    <property type="protein sequence ID" value="RKK95878.1"/>
    <property type="molecule type" value="Genomic_DNA"/>
</dbReference>
<dbReference type="InterPro" id="IPR036861">
    <property type="entry name" value="Endochitinase-like_sf"/>
</dbReference>
<dbReference type="InterPro" id="IPR011583">
    <property type="entry name" value="Chitinase_II/V-like_cat"/>
</dbReference>
<dbReference type="SMART" id="SM00636">
    <property type="entry name" value="Glyco_18"/>
    <property type="match status" value="1"/>
</dbReference>
<dbReference type="Gene3D" id="3.10.50.10">
    <property type="match status" value="1"/>
</dbReference>
<evidence type="ECO:0000313" key="18">
    <source>
        <dbReference type="EMBL" id="RKK95878.1"/>
    </source>
</evidence>
<feature type="signal peptide" evidence="15">
    <location>
        <begin position="1"/>
        <end position="21"/>
    </location>
</feature>
<evidence type="ECO:0000256" key="2">
    <source>
        <dbReference type="ARBA" id="ARBA00004613"/>
    </source>
</evidence>
<evidence type="ECO:0000256" key="14">
    <source>
        <dbReference type="SAM" id="MobiDB-lite"/>
    </source>
</evidence>
<feature type="domain" description="GH18" evidence="17">
    <location>
        <begin position="115"/>
        <end position="471"/>
    </location>
</feature>
<dbReference type="InterPro" id="IPR029070">
    <property type="entry name" value="Chitinase_insertion_sf"/>
</dbReference>
<dbReference type="GO" id="GO:0006032">
    <property type="term" value="P:chitin catabolic process"/>
    <property type="evidence" value="ECO:0007669"/>
    <property type="project" value="UniProtKB-KW"/>
</dbReference>
<keyword evidence="11" id="KW-0624">Polysaccharide degradation</keyword>
<reference evidence="18 19" key="1">
    <citation type="journal article" date="2018" name="Sci. Rep.">
        <title>Characterisation of pathogen-specific regions and novel effector candidates in Fusarium oxysporum f. sp. cepae.</title>
        <authorList>
            <person name="Armitage A.D."/>
            <person name="Taylor A."/>
            <person name="Sobczyk M.K."/>
            <person name="Baxter L."/>
            <person name="Greenfield B.P."/>
            <person name="Bates H.J."/>
            <person name="Wilson F."/>
            <person name="Jackson A.C."/>
            <person name="Ott S."/>
            <person name="Harrison R.J."/>
            <person name="Clarkson J.P."/>
        </authorList>
    </citation>
    <scope>NUCLEOTIDE SEQUENCE [LARGE SCALE GENOMIC DNA]</scope>
    <source>
        <strain evidence="18 19">Fo_A28</strain>
    </source>
</reference>
<dbReference type="VEuPathDB" id="FungiDB:FOIG_15781"/>
<dbReference type="VEuPathDB" id="FungiDB:FOIG_15333"/>
<proteinExistence type="inferred from homology"/>
<evidence type="ECO:0000259" key="17">
    <source>
        <dbReference type="PROSITE" id="PS51910"/>
    </source>
</evidence>
<dbReference type="EC" id="3.2.1.14" evidence="4"/>
<evidence type="ECO:0000256" key="1">
    <source>
        <dbReference type="ARBA" id="ARBA00000822"/>
    </source>
</evidence>
<feature type="region of interest" description="Disordered" evidence="14">
    <location>
        <begin position="1260"/>
        <end position="1285"/>
    </location>
</feature>
<keyword evidence="5" id="KW-0964">Secreted</keyword>
<dbReference type="InterPro" id="IPR001223">
    <property type="entry name" value="Glyco_hydro18_cat"/>
</dbReference>
<dbReference type="VEuPathDB" id="FungiDB:FOC1_g10008946"/>
<dbReference type="InterPro" id="IPR050314">
    <property type="entry name" value="Glycosyl_Hydrlase_18"/>
</dbReference>
<accession>A0A420PTI8</accession>
<evidence type="ECO:0000256" key="12">
    <source>
        <dbReference type="PROSITE-ProRule" id="PRU00261"/>
    </source>
</evidence>
<dbReference type="GO" id="GO:0000272">
    <property type="term" value="P:polysaccharide catabolic process"/>
    <property type="evidence" value="ECO:0007669"/>
    <property type="project" value="UniProtKB-KW"/>
</dbReference>
<comment type="subcellular location">
    <subcellularLocation>
        <location evidence="2">Secreted</location>
    </subcellularLocation>
</comment>
<dbReference type="PROSITE" id="PS50941">
    <property type="entry name" value="CHIT_BIND_I_2"/>
    <property type="match status" value="1"/>
</dbReference>
<keyword evidence="10 13" id="KW-0326">Glycosidase</keyword>
<evidence type="ECO:0000259" key="16">
    <source>
        <dbReference type="PROSITE" id="PS50941"/>
    </source>
</evidence>
<dbReference type="CDD" id="cd06922">
    <property type="entry name" value="ChtBD1_GH18_1"/>
    <property type="match status" value="1"/>
</dbReference>
<evidence type="ECO:0000256" key="13">
    <source>
        <dbReference type="RuleBase" id="RU000489"/>
    </source>
</evidence>
<evidence type="ECO:0000256" key="3">
    <source>
        <dbReference type="ARBA" id="ARBA00008682"/>
    </source>
</evidence>
<keyword evidence="8" id="KW-0146">Chitin degradation</keyword>
<dbReference type="VEuPathDB" id="FungiDB:FOC4_g10001062"/>
<keyword evidence="9" id="KW-0119">Carbohydrate metabolism</keyword>
<organism evidence="18 19">
    <name type="scientific">Fusarium oxysporum</name>
    <name type="common">Fusarium vascular wilt</name>
    <dbReference type="NCBI Taxonomy" id="5507"/>
    <lineage>
        <taxon>Eukaryota</taxon>
        <taxon>Fungi</taxon>
        <taxon>Dikarya</taxon>
        <taxon>Ascomycota</taxon>
        <taxon>Pezizomycotina</taxon>
        <taxon>Sordariomycetes</taxon>
        <taxon>Hypocreomycetidae</taxon>
        <taxon>Hypocreales</taxon>
        <taxon>Nectriaceae</taxon>
        <taxon>Fusarium</taxon>
        <taxon>Fusarium oxysporum species complex</taxon>
    </lineage>
</organism>
<dbReference type="SMART" id="SM00270">
    <property type="entry name" value="ChtBD1"/>
    <property type="match status" value="2"/>
</dbReference>
<comment type="caution">
    <text evidence="18">The sequence shown here is derived from an EMBL/GenBank/DDBJ whole genome shotgun (WGS) entry which is preliminary data.</text>
</comment>
<dbReference type="PROSITE" id="PS01095">
    <property type="entry name" value="GH18_1"/>
    <property type="match status" value="1"/>
</dbReference>
<dbReference type="GO" id="GO:0008843">
    <property type="term" value="F:endochitinase activity"/>
    <property type="evidence" value="ECO:0007669"/>
    <property type="project" value="UniProtKB-EC"/>
</dbReference>
<dbReference type="Proteomes" id="UP000285860">
    <property type="component" value="Unassembled WGS sequence"/>
</dbReference>
<dbReference type="Pfam" id="PF00187">
    <property type="entry name" value="Chitin_bind_1"/>
    <property type="match status" value="1"/>
</dbReference>
<dbReference type="InterPro" id="IPR001002">
    <property type="entry name" value="Chitin-bd_1"/>
</dbReference>
<feature type="domain" description="Chitin-binding type-1" evidence="16">
    <location>
        <begin position="62"/>
        <end position="110"/>
    </location>
</feature>
<keyword evidence="7 13" id="KW-0378">Hydrolase</keyword>
<evidence type="ECO:0000256" key="9">
    <source>
        <dbReference type="ARBA" id="ARBA00023277"/>
    </source>
</evidence>
<dbReference type="InterPro" id="IPR018371">
    <property type="entry name" value="Chitin-binding_1_CS"/>
</dbReference>